<dbReference type="InParanoid" id="A0A165R2N5"/>
<reference evidence="3 4" key="1">
    <citation type="journal article" date="2016" name="Mol. Biol. Evol.">
        <title>Comparative Genomics of Early-Diverging Mushroom-Forming Fungi Provides Insights into the Origins of Lignocellulose Decay Capabilities.</title>
        <authorList>
            <person name="Nagy L.G."/>
            <person name="Riley R."/>
            <person name="Tritt A."/>
            <person name="Adam C."/>
            <person name="Daum C."/>
            <person name="Floudas D."/>
            <person name="Sun H."/>
            <person name="Yadav J.S."/>
            <person name="Pangilinan J."/>
            <person name="Larsson K.H."/>
            <person name="Matsuura K."/>
            <person name="Barry K."/>
            <person name="Labutti K."/>
            <person name="Kuo R."/>
            <person name="Ohm R.A."/>
            <person name="Bhattacharya S.S."/>
            <person name="Shirouzu T."/>
            <person name="Yoshinaga Y."/>
            <person name="Martin F.M."/>
            <person name="Grigoriev I.V."/>
            <person name="Hibbett D.S."/>
        </authorList>
    </citation>
    <scope>NUCLEOTIDE SEQUENCE [LARGE SCALE GENOMIC DNA]</scope>
    <source>
        <strain evidence="3 4">HHB12029</strain>
    </source>
</reference>
<proteinExistence type="predicted"/>
<evidence type="ECO:0000259" key="2">
    <source>
        <dbReference type="PROSITE" id="PS50013"/>
    </source>
</evidence>
<accession>A0A165R2N5</accession>
<dbReference type="OrthoDB" id="3268967at2759"/>
<feature type="compositionally biased region" description="Basic residues" evidence="1">
    <location>
        <begin position="1"/>
        <end position="11"/>
    </location>
</feature>
<dbReference type="SUPFAM" id="SSF54160">
    <property type="entry name" value="Chromo domain-like"/>
    <property type="match status" value="1"/>
</dbReference>
<keyword evidence="4" id="KW-1185">Reference proteome</keyword>
<gene>
    <name evidence="3" type="ORF">EXIGLDRAFT_716370</name>
</gene>
<evidence type="ECO:0000313" key="4">
    <source>
        <dbReference type="Proteomes" id="UP000077266"/>
    </source>
</evidence>
<dbReference type="Proteomes" id="UP000077266">
    <property type="component" value="Unassembled WGS sequence"/>
</dbReference>
<feature type="domain" description="Chromo" evidence="2">
    <location>
        <begin position="50"/>
        <end position="106"/>
    </location>
</feature>
<dbReference type="Pfam" id="PF00385">
    <property type="entry name" value="Chromo"/>
    <property type="match status" value="1"/>
</dbReference>
<dbReference type="AlphaFoldDB" id="A0A165R2N5"/>
<dbReference type="InterPro" id="IPR023780">
    <property type="entry name" value="Chromo_domain"/>
</dbReference>
<dbReference type="EMBL" id="KV425882">
    <property type="protein sequence ID" value="KZW04413.1"/>
    <property type="molecule type" value="Genomic_DNA"/>
</dbReference>
<sequence length="153" mass="17740">MPPSRSPKKPGSRSTSGEDNTSPRKKAAALRKKKNKKKQRAESEEEPEVWEVEYIQEMRSVKDEEGKGPWLYEYHIKWLNWEHKDDSWEPRSNFMSDSVIADSFLEHLEQRGIYVPPHARDVPGMSFTPSKEWIGAVSQNASLLRLKWTNGTV</sequence>
<evidence type="ECO:0000256" key="1">
    <source>
        <dbReference type="SAM" id="MobiDB-lite"/>
    </source>
</evidence>
<dbReference type="Gene3D" id="2.40.50.40">
    <property type="match status" value="1"/>
</dbReference>
<dbReference type="SMART" id="SM00298">
    <property type="entry name" value="CHROMO"/>
    <property type="match status" value="1"/>
</dbReference>
<protein>
    <recommendedName>
        <fullName evidence="2">Chromo domain-containing protein</fullName>
    </recommendedName>
</protein>
<feature type="compositionally biased region" description="Basic residues" evidence="1">
    <location>
        <begin position="23"/>
        <end position="39"/>
    </location>
</feature>
<dbReference type="InterPro" id="IPR000953">
    <property type="entry name" value="Chromo/chromo_shadow_dom"/>
</dbReference>
<name>A0A165R2N5_EXIGL</name>
<dbReference type="GO" id="GO:0006338">
    <property type="term" value="P:chromatin remodeling"/>
    <property type="evidence" value="ECO:0007669"/>
    <property type="project" value="UniProtKB-ARBA"/>
</dbReference>
<organism evidence="3 4">
    <name type="scientific">Exidia glandulosa HHB12029</name>
    <dbReference type="NCBI Taxonomy" id="1314781"/>
    <lineage>
        <taxon>Eukaryota</taxon>
        <taxon>Fungi</taxon>
        <taxon>Dikarya</taxon>
        <taxon>Basidiomycota</taxon>
        <taxon>Agaricomycotina</taxon>
        <taxon>Agaricomycetes</taxon>
        <taxon>Auriculariales</taxon>
        <taxon>Exidiaceae</taxon>
        <taxon>Exidia</taxon>
    </lineage>
</organism>
<dbReference type="InterPro" id="IPR016197">
    <property type="entry name" value="Chromo-like_dom_sf"/>
</dbReference>
<evidence type="ECO:0000313" key="3">
    <source>
        <dbReference type="EMBL" id="KZW04413.1"/>
    </source>
</evidence>
<feature type="region of interest" description="Disordered" evidence="1">
    <location>
        <begin position="1"/>
        <end position="48"/>
    </location>
</feature>
<dbReference type="PROSITE" id="PS50013">
    <property type="entry name" value="CHROMO_2"/>
    <property type="match status" value="1"/>
</dbReference>